<name>M8A541_TRIUA</name>
<dbReference type="PANTHER" id="PTHR22702">
    <property type="entry name" value="PROTEASE-ASSOCIATED DOMAIN-CONTAINING PROTEIN"/>
    <property type="match status" value="1"/>
</dbReference>
<keyword evidence="6" id="KW-0472">Membrane</keyword>
<keyword evidence="2" id="KW-0812">Transmembrane</keyword>
<accession>M8A541</accession>
<evidence type="ECO:0000259" key="10">
    <source>
        <dbReference type="Pfam" id="PF25011"/>
    </source>
</evidence>
<keyword evidence="5" id="KW-1133">Transmembrane helix</keyword>
<sequence>MLRLLIIWAAILGCCHGQSEVSRRNSRLRVMSPPELEGTYGCASTDFGFPQHGGSMTGVVVYPRRNTMACTSFDDFGISLRSRPAGALPVILLVDRGGYLQYRLKPSAYVQTAEAIRRCPVSVCGASLKYMRLRLDDSLPHPYPRMDAGENLRIAVGDALNSDKVRNGQKAGAAAVLLVDQITQPLFTVDKSESSQATNDLQDVTIPSALITRSLGNSLKKAIDNGDLVNVNFNWGESRLYPDERAEYEFWTNSNDECGPKCDSQVDFLKRFKGVAQTLEKKGYTQFTPHYITWHCPESYQNSKMCRSQCINYGRYCAPDPEQHRYDGCDVVVQKLHQLCVFKVAKRTGKPWLWWDYVTHFAIRCSMKEMNYSKRCADRVIESLGLNQKEVDMCVGDPSADEENPALKAEQDTQIGKGSHSDITMLPTLVINNRQYRGKLEKGAVLRALCASFQENNKPSVCSNEEEDIQTNQCLDNNGGCWQDMAANVTACKDTSTGTVCECPVLQGVKYIGDGYNDCKAPMYQDWQPIKIRNTHTYSSYLEYLRHIRCSNRICKLCEEHGMKVVSVTSLVLALAIV</sequence>
<feature type="domain" description="PA" evidence="9">
    <location>
        <begin position="156"/>
        <end position="219"/>
    </location>
</feature>
<evidence type="ECO:0000256" key="8">
    <source>
        <dbReference type="ARBA" id="ARBA00037847"/>
    </source>
</evidence>
<dbReference type="Gene3D" id="3.50.30.30">
    <property type="match status" value="2"/>
</dbReference>
<dbReference type="EMBL" id="KD023533">
    <property type="protein sequence ID" value="EMS67136.1"/>
    <property type="molecule type" value="Genomic_DNA"/>
</dbReference>
<proteinExistence type="predicted"/>
<keyword evidence="7" id="KW-0325">Glycoprotein</keyword>
<dbReference type="Gene3D" id="2.10.25.10">
    <property type="entry name" value="Laminin"/>
    <property type="match status" value="1"/>
</dbReference>
<gene>
    <name evidence="11" type="ORF">TRIUR3_12943</name>
</gene>
<feature type="domain" description="Vacuolar sorting receptor thioredoxin-like" evidence="10">
    <location>
        <begin position="247"/>
        <end position="450"/>
    </location>
</feature>
<dbReference type="eggNOG" id="ENOG502QSX2">
    <property type="taxonomic scope" value="Eukaryota"/>
</dbReference>
<evidence type="ECO:0000256" key="6">
    <source>
        <dbReference type="ARBA" id="ARBA00023136"/>
    </source>
</evidence>
<dbReference type="OMA" id="CNPLNIT"/>
<keyword evidence="4" id="KW-0677">Repeat</keyword>
<evidence type="ECO:0000256" key="5">
    <source>
        <dbReference type="ARBA" id="ARBA00022989"/>
    </source>
</evidence>
<organism evidence="11">
    <name type="scientific">Triticum urartu</name>
    <name type="common">Red wild einkorn</name>
    <name type="synonym">Crithodium urartu</name>
    <dbReference type="NCBI Taxonomy" id="4572"/>
    <lineage>
        <taxon>Eukaryota</taxon>
        <taxon>Viridiplantae</taxon>
        <taxon>Streptophyta</taxon>
        <taxon>Embryophyta</taxon>
        <taxon>Tracheophyta</taxon>
        <taxon>Spermatophyta</taxon>
        <taxon>Magnoliopsida</taxon>
        <taxon>Liliopsida</taxon>
        <taxon>Poales</taxon>
        <taxon>Poaceae</taxon>
        <taxon>BOP clade</taxon>
        <taxon>Pooideae</taxon>
        <taxon>Triticodae</taxon>
        <taxon>Triticeae</taxon>
        <taxon>Triticinae</taxon>
        <taxon>Triticum</taxon>
    </lineage>
</organism>
<keyword evidence="3" id="KW-0732">Signal</keyword>
<evidence type="ECO:0000256" key="7">
    <source>
        <dbReference type="ARBA" id="ARBA00023180"/>
    </source>
</evidence>
<evidence type="ECO:0000259" key="9">
    <source>
        <dbReference type="Pfam" id="PF02225"/>
    </source>
</evidence>
<dbReference type="STRING" id="4572.M8A541"/>
<dbReference type="InterPro" id="IPR003137">
    <property type="entry name" value="PA_domain"/>
</dbReference>
<evidence type="ECO:0000313" key="11">
    <source>
        <dbReference type="EMBL" id="EMS67136.1"/>
    </source>
</evidence>
<dbReference type="GO" id="GO:0016020">
    <property type="term" value="C:membrane"/>
    <property type="evidence" value="ECO:0007669"/>
    <property type="project" value="UniProtKB-SubCell"/>
</dbReference>
<comment type="subcellular location">
    <subcellularLocation>
        <location evidence="8">Endomembrane system</location>
        <topology evidence="8">Single-pass membrane protein</topology>
    </subcellularLocation>
    <subcellularLocation>
        <location evidence="1">Membrane</location>
        <topology evidence="1">Single-pass type I membrane protein</topology>
    </subcellularLocation>
</comment>
<protein>
    <submittedName>
        <fullName evidence="11">Uncharacterized protein</fullName>
    </submittedName>
</protein>
<evidence type="ECO:0000256" key="3">
    <source>
        <dbReference type="ARBA" id="ARBA00022729"/>
    </source>
</evidence>
<dbReference type="PANTHER" id="PTHR22702:SF1">
    <property type="entry name" value="PROTEASE-ASSOCIATED DOMAIN-CONTAINING PROTEIN 1"/>
    <property type="match status" value="1"/>
</dbReference>
<evidence type="ECO:0000256" key="1">
    <source>
        <dbReference type="ARBA" id="ARBA00004479"/>
    </source>
</evidence>
<evidence type="ECO:0000256" key="4">
    <source>
        <dbReference type="ARBA" id="ARBA00022737"/>
    </source>
</evidence>
<dbReference type="InterPro" id="IPR056858">
    <property type="entry name" value="VSR_TRX"/>
</dbReference>
<dbReference type="GO" id="GO:0012505">
    <property type="term" value="C:endomembrane system"/>
    <property type="evidence" value="ECO:0007669"/>
    <property type="project" value="UniProtKB-SubCell"/>
</dbReference>
<dbReference type="Pfam" id="PF25011">
    <property type="entry name" value="VSR_TRX"/>
    <property type="match status" value="1"/>
</dbReference>
<dbReference type="Pfam" id="PF02225">
    <property type="entry name" value="PA"/>
    <property type="match status" value="1"/>
</dbReference>
<dbReference type="AlphaFoldDB" id="M8A541"/>
<reference evidence="11" key="1">
    <citation type="journal article" date="2013" name="Nature">
        <title>Draft genome of the wheat A-genome progenitor Triticum urartu.</title>
        <authorList>
            <person name="Ling H.Q."/>
            <person name="Zhao S."/>
            <person name="Liu D."/>
            <person name="Wang J."/>
            <person name="Sun H."/>
            <person name="Zhang C."/>
            <person name="Fan H."/>
            <person name="Li D."/>
            <person name="Dong L."/>
            <person name="Tao Y."/>
            <person name="Gao C."/>
            <person name="Wu H."/>
            <person name="Li Y."/>
            <person name="Cui Y."/>
            <person name="Guo X."/>
            <person name="Zheng S."/>
            <person name="Wang B."/>
            <person name="Yu K."/>
            <person name="Liang Q."/>
            <person name="Yang W."/>
            <person name="Lou X."/>
            <person name="Chen J."/>
            <person name="Feng M."/>
            <person name="Jian J."/>
            <person name="Zhang X."/>
            <person name="Luo G."/>
            <person name="Jiang Y."/>
            <person name="Liu J."/>
            <person name="Wang Z."/>
            <person name="Sha Y."/>
            <person name="Zhang B."/>
            <person name="Wu H."/>
            <person name="Tang D."/>
            <person name="Shen Q."/>
            <person name="Xue P."/>
            <person name="Zou S."/>
            <person name="Wang X."/>
            <person name="Liu X."/>
            <person name="Wang F."/>
            <person name="Yang Y."/>
            <person name="An X."/>
            <person name="Dong Z."/>
            <person name="Zhang K."/>
            <person name="Zhang X."/>
            <person name="Luo M.C."/>
            <person name="Dvorak J."/>
            <person name="Tong Y."/>
            <person name="Wang J."/>
            <person name="Yang H."/>
            <person name="Li Z."/>
            <person name="Wang D."/>
            <person name="Zhang A."/>
            <person name="Wang J."/>
        </authorList>
    </citation>
    <scope>NUCLEOTIDE SEQUENCE</scope>
</reference>
<evidence type="ECO:0000256" key="2">
    <source>
        <dbReference type="ARBA" id="ARBA00022692"/>
    </source>
</evidence>